<dbReference type="Proteomes" id="UP000014157">
    <property type="component" value="Unassembled WGS sequence"/>
</dbReference>
<dbReference type="EMBL" id="AJAS01000002">
    <property type="protein sequence ID" value="EOI06941.1"/>
    <property type="molecule type" value="Genomic_DNA"/>
</dbReference>
<evidence type="ECO:0000313" key="3">
    <source>
        <dbReference type="Proteomes" id="UP000013781"/>
    </source>
</evidence>
<dbReference type="Proteomes" id="UP000013781">
    <property type="component" value="Unassembled WGS sequence"/>
</dbReference>
<reference evidence="1 3" key="1">
    <citation type="submission" date="2013-02" db="EMBL/GenBank/DDBJ databases">
        <title>The Genome Sequence of Enterococcus moraviensis BAA-383.</title>
        <authorList>
            <consortium name="The Broad Institute Genome Sequencing Platform"/>
            <consortium name="The Broad Institute Genome Sequencing Center for Infectious Disease"/>
            <person name="Earl A.M."/>
            <person name="Gilmore M.S."/>
            <person name="Lebreton F."/>
            <person name="Walker B."/>
            <person name="Young S.K."/>
            <person name="Zeng Q."/>
            <person name="Gargeya S."/>
            <person name="Fitzgerald M."/>
            <person name="Haas B."/>
            <person name="Abouelleil A."/>
            <person name="Alvarado L."/>
            <person name="Arachchi H.M."/>
            <person name="Berlin A.M."/>
            <person name="Chapman S.B."/>
            <person name="Dewar J."/>
            <person name="Goldberg J."/>
            <person name="Griggs A."/>
            <person name="Gujja S."/>
            <person name="Hansen M."/>
            <person name="Howarth C."/>
            <person name="Imamovic A."/>
            <person name="Larimer J."/>
            <person name="McCowan C."/>
            <person name="Murphy C."/>
            <person name="Neiman D."/>
            <person name="Pearson M."/>
            <person name="Priest M."/>
            <person name="Roberts A."/>
            <person name="Saif S."/>
            <person name="Shea T."/>
            <person name="Sisk P."/>
            <person name="Sykes S."/>
            <person name="Wortman J."/>
            <person name="Nusbaum C."/>
            <person name="Birren B."/>
        </authorList>
    </citation>
    <scope>NUCLEOTIDE SEQUENCE [LARGE SCALE GENOMIC DNA]</scope>
    <source>
        <strain evidence="1 3">ATCC BAA-383</strain>
    </source>
</reference>
<dbReference type="STRING" id="155617.RV09_GL003298"/>
<reference evidence="2 4" key="2">
    <citation type="submission" date="2013-03" db="EMBL/GenBank/DDBJ databases">
        <title>The Genome Sequence of Enterococcus moraviensis BAA-383 (PacBio/Illumina hybrid assembly).</title>
        <authorList>
            <consortium name="The Broad Institute Genomics Platform"/>
            <consortium name="The Broad Institute Genome Sequencing Center for Infectious Disease"/>
            <person name="Earl A."/>
            <person name="Russ C."/>
            <person name="Gilmore M."/>
            <person name="Surin D."/>
            <person name="Walker B."/>
            <person name="Young S."/>
            <person name="Zeng Q."/>
            <person name="Gargeya S."/>
            <person name="Fitzgerald M."/>
            <person name="Haas B."/>
            <person name="Abouelleil A."/>
            <person name="Allen A.W."/>
            <person name="Alvarado L."/>
            <person name="Arachchi H.M."/>
            <person name="Berlin A.M."/>
            <person name="Chapman S.B."/>
            <person name="Gainer-Dewar J."/>
            <person name="Goldberg J."/>
            <person name="Griggs A."/>
            <person name="Gujja S."/>
            <person name="Hansen M."/>
            <person name="Howarth C."/>
            <person name="Imamovic A."/>
            <person name="Ireland A."/>
            <person name="Larimer J."/>
            <person name="McCowan C."/>
            <person name="Murphy C."/>
            <person name="Pearson M."/>
            <person name="Poon T.W."/>
            <person name="Priest M."/>
            <person name="Roberts A."/>
            <person name="Saif S."/>
            <person name="Shea T."/>
            <person name="Sisk P."/>
            <person name="Sykes S."/>
            <person name="Wortman J."/>
            <person name="Nusbaum C."/>
            <person name="Birren B."/>
        </authorList>
    </citation>
    <scope>NUCLEOTIDE SEQUENCE [LARGE SCALE GENOMIC DNA]</scope>
    <source>
        <strain evidence="2 4">ATCC BAA-383</strain>
    </source>
</reference>
<dbReference type="EMBL" id="ASWB01000004">
    <property type="protein sequence ID" value="EOT65283.1"/>
    <property type="molecule type" value="Genomic_DNA"/>
</dbReference>
<proteinExistence type="predicted"/>
<dbReference type="HOGENOM" id="CLU_035218_0_0_9"/>
<evidence type="ECO:0000313" key="2">
    <source>
        <dbReference type="EMBL" id="EOT65283.1"/>
    </source>
</evidence>
<dbReference type="RefSeq" id="WP_010763706.1">
    <property type="nucleotide sequence ID" value="NZ_ASWB01000004.1"/>
</dbReference>
<accession>R2RH16</accession>
<evidence type="ECO:0000313" key="4">
    <source>
        <dbReference type="Proteomes" id="UP000014157"/>
    </source>
</evidence>
<comment type="caution">
    <text evidence="1">The sequence shown here is derived from an EMBL/GenBank/DDBJ whole genome shotgun (WGS) entry which is preliminary data.</text>
</comment>
<dbReference type="AlphaFoldDB" id="R2RH16"/>
<name>R2RH16_9ENTE</name>
<dbReference type="OrthoDB" id="1889202at2"/>
<keyword evidence="4" id="KW-1185">Reference proteome</keyword>
<evidence type="ECO:0000313" key="1">
    <source>
        <dbReference type="EMBL" id="EOI06941.1"/>
    </source>
</evidence>
<organism evidence="1 3">
    <name type="scientific">Enterococcus moraviensis ATCC BAA-383</name>
    <dbReference type="NCBI Taxonomy" id="1158609"/>
    <lineage>
        <taxon>Bacteria</taxon>
        <taxon>Bacillati</taxon>
        <taxon>Bacillota</taxon>
        <taxon>Bacilli</taxon>
        <taxon>Lactobacillales</taxon>
        <taxon>Enterococcaceae</taxon>
        <taxon>Enterococcus</taxon>
    </lineage>
</organism>
<sequence length="583" mass="67326">MEEKLNLLSKDEKFVSKMNKAFVMTNSDTDISEFDKKSNTDDLSQLYVDINGHLESLVAKSSRSSGVVSGLRGTGKTHLMLLAREKVNNDNDSFCFYLNLKGIVFPENSNQEITNKVFSIKMYEAISNQLIDYFNKKEHKIWEILEKNKVKKKIIETVNFIGKCKFEASIGNFTINDSEKISIEKEETLEYINTSLSKLSSELGLENGFIINLEQNEKEVSRNLDKVITNGDLKKFLDISSFKNNMIRLMEILGKKTFTFYLDDWEKLKNKNIFLQEQLSRYIDTIIGNPVYVWIGIVPGRGDLHGLTHGSDLQHRIDLDSDLIFEKSKSEGTKCIKYFTELVNKRLHFLLENQSIDISTLLTSPNLLLLVHASMGNSRDFLNMLSNSWDSYISSNKASKGRTFARISKEMIIEAIESIGAQKKENIVSKPEVMDVWNDIKEFCLEKEYSHFAIENTFENNQITRKEWFEELIYQRIIHFRKANISKKDTSASDLNIYAINYSMIYDRVSGRGKKLDFVVDSDTVHNKIRRYIYNPKLIFSKIETEQGKIINCLKCDSIVSKERSEFMWNQKKCPNCGADLPI</sequence>
<gene>
    <name evidence="2" type="ORF">I586_03017</name>
    <name evidence="1" type="ORF">UAY_00283</name>
</gene>
<protein>
    <submittedName>
        <fullName evidence="1">Uncharacterized protein</fullName>
    </submittedName>
</protein>
<dbReference type="PATRIC" id="fig|1158609.3.peg.268"/>